<feature type="region of interest" description="Disordered" evidence="1">
    <location>
        <begin position="223"/>
        <end position="430"/>
    </location>
</feature>
<feature type="chain" id="PRO_5020239925" description="Prolin-rich transmembrane protein" evidence="2">
    <location>
        <begin position="27"/>
        <end position="430"/>
    </location>
</feature>
<sequence>MKTIKSVYFLLALLTAGFFSSSGVQAQPQVGVSFQVFYNELAPYGRWMSHPQYGSVWSPNVGNDFQPYGTNGQWVVTEYGNTWVSDYDWGWAPFHYGRWFFDDMYGWAWVPDYEWGPAWVDWRSGGGYYGWAPLWPGIRVGVSFNIPFRHWIFVPQRYIARRGIFRYCVPRTRIVNVYNQTTIINNYYRNDNRMYAYGPRHSEIERVTRGSVPVYRAEEVRSSRYTASRQNADGTYRANGNSPSGLYREDRNTNTNRGAASNRTYDANTSSGGRSSYEADDSGRSSNRVESGRTYEAPQPAARSRSNSSGTYTPNGSREEYNAPQPRTYEAPQPSSRSRSSSSNSSSREGYNAPQSRSSSPSVERPSSRSRESSPRVQQAPSRSQSSERARTSAPQTRSSSRSSERPAAAPSRSSGSTERSSSSRERSPR</sequence>
<feature type="compositionally biased region" description="Low complexity" evidence="1">
    <location>
        <begin position="392"/>
        <end position="421"/>
    </location>
</feature>
<organism evidence="3 4">
    <name type="scientific">Arundinibacter roseus</name>
    <dbReference type="NCBI Taxonomy" id="2070510"/>
    <lineage>
        <taxon>Bacteria</taxon>
        <taxon>Pseudomonadati</taxon>
        <taxon>Bacteroidota</taxon>
        <taxon>Cytophagia</taxon>
        <taxon>Cytophagales</taxon>
        <taxon>Spirosomataceae</taxon>
        <taxon>Arundinibacter</taxon>
    </lineage>
</organism>
<dbReference type="Pfam" id="PF20245">
    <property type="entry name" value="DUF6600"/>
    <property type="match status" value="1"/>
</dbReference>
<dbReference type="OrthoDB" id="5485224at2"/>
<evidence type="ECO:0000256" key="2">
    <source>
        <dbReference type="SAM" id="SignalP"/>
    </source>
</evidence>
<feature type="compositionally biased region" description="Polar residues" evidence="1">
    <location>
        <begin position="304"/>
        <end position="316"/>
    </location>
</feature>
<feature type="signal peptide" evidence="2">
    <location>
        <begin position="1"/>
        <end position="26"/>
    </location>
</feature>
<dbReference type="EMBL" id="SMJU01000005">
    <property type="protein sequence ID" value="TDB65932.1"/>
    <property type="molecule type" value="Genomic_DNA"/>
</dbReference>
<dbReference type="RefSeq" id="WP_132116795.1">
    <property type="nucleotide sequence ID" value="NZ_SMJU01000005.1"/>
</dbReference>
<feature type="compositionally biased region" description="Low complexity" evidence="1">
    <location>
        <begin position="356"/>
        <end position="365"/>
    </location>
</feature>
<proteinExistence type="predicted"/>
<dbReference type="InterPro" id="IPR046535">
    <property type="entry name" value="DUF6600"/>
</dbReference>
<feature type="compositionally biased region" description="Polar residues" evidence="1">
    <location>
        <begin position="223"/>
        <end position="244"/>
    </location>
</feature>
<accession>A0A4R4KGA0</accession>
<evidence type="ECO:0000313" key="4">
    <source>
        <dbReference type="Proteomes" id="UP000295706"/>
    </source>
</evidence>
<keyword evidence="4" id="KW-1185">Reference proteome</keyword>
<gene>
    <name evidence="3" type="ORF">EZE20_09200</name>
</gene>
<evidence type="ECO:0008006" key="5">
    <source>
        <dbReference type="Google" id="ProtNLM"/>
    </source>
</evidence>
<evidence type="ECO:0000256" key="1">
    <source>
        <dbReference type="SAM" id="MobiDB-lite"/>
    </source>
</evidence>
<feature type="compositionally biased region" description="Low complexity" evidence="1">
    <location>
        <begin position="335"/>
        <end position="348"/>
    </location>
</feature>
<comment type="caution">
    <text evidence="3">The sequence shown here is derived from an EMBL/GenBank/DDBJ whole genome shotgun (WGS) entry which is preliminary data.</text>
</comment>
<dbReference type="AlphaFoldDB" id="A0A4R4KGA0"/>
<name>A0A4R4KGA0_9BACT</name>
<reference evidence="3 4" key="1">
    <citation type="submission" date="2019-02" db="EMBL/GenBank/DDBJ databases">
        <title>Arundinibacter roseus gen. nov., sp. nov., a new member of the family Cytophagaceae.</title>
        <authorList>
            <person name="Szuroczki S."/>
            <person name="Khayer B."/>
            <person name="Sproer C."/>
            <person name="Toumi M."/>
            <person name="Szabo A."/>
            <person name="Felfoldi T."/>
            <person name="Schumann P."/>
            <person name="Toth E."/>
        </authorList>
    </citation>
    <scope>NUCLEOTIDE SEQUENCE [LARGE SCALE GENOMIC DNA]</scope>
    <source>
        <strain evidence="3 4">DMA-k-7a</strain>
    </source>
</reference>
<protein>
    <recommendedName>
        <fullName evidence="5">Prolin-rich transmembrane protein</fullName>
    </recommendedName>
</protein>
<evidence type="ECO:0000313" key="3">
    <source>
        <dbReference type="EMBL" id="TDB65932.1"/>
    </source>
</evidence>
<feature type="compositionally biased region" description="Polar residues" evidence="1">
    <location>
        <begin position="253"/>
        <end position="274"/>
    </location>
</feature>
<keyword evidence="2" id="KW-0732">Signal</keyword>
<dbReference type="Proteomes" id="UP000295706">
    <property type="component" value="Unassembled WGS sequence"/>
</dbReference>